<feature type="transmembrane region" description="Helical" evidence="8">
    <location>
        <begin position="7"/>
        <end position="28"/>
    </location>
</feature>
<protein>
    <recommendedName>
        <fullName evidence="7">Bactoprenol-linked glucose translocase</fullName>
    </recommendedName>
</protein>
<dbReference type="InterPro" id="IPR016480">
    <property type="entry name" value="Glc_translocase_bactprenl-link"/>
</dbReference>
<keyword evidence="5 8" id="KW-0472">Membrane</keyword>
<evidence type="ECO:0000256" key="2">
    <source>
        <dbReference type="ARBA" id="ARBA00022448"/>
    </source>
</evidence>
<evidence type="ECO:0000256" key="7">
    <source>
        <dbReference type="PIRNR" id="PIRNR006298"/>
    </source>
</evidence>
<comment type="function">
    <text evidence="6 7">Involved in O antigen modification. Involved in the translocation of bactoprenol-linked glucose across the cytoplasmic membrane.</text>
</comment>
<evidence type="ECO:0000256" key="1">
    <source>
        <dbReference type="ARBA" id="ARBA00004141"/>
    </source>
</evidence>
<keyword evidence="3 8" id="KW-0812">Transmembrane</keyword>
<dbReference type="EMBL" id="FNQS01000003">
    <property type="protein sequence ID" value="SEA27614.1"/>
    <property type="molecule type" value="Genomic_DNA"/>
</dbReference>
<organism evidence="10 11">
    <name type="scientific">Lonsdalea quercina</name>
    <dbReference type="NCBI Taxonomy" id="71657"/>
    <lineage>
        <taxon>Bacteria</taxon>
        <taxon>Pseudomonadati</taxon>
        <taxon>Pseudomonadota</taxon>
        <taxon>Gammaproteobacteria</taxon>
        <taxon>Enterobacterales</taxon>
        <taxon>Pectobacteriaceae</taxon>
        <taxon>Lonsdalea</taxon>
    </lineage>
</organism>
<proteinExistence type="inferred from homology"/>
<keyword evidence="11" id="KW-1185">Reference proteome</keyword>
<dbReference type="AlphaFoldDB" id="A0A1H3ZWE2"/>
<evidence type="ECO:0000256" key="4">
    <source>
        <dbReference type="ARBA" id="ARBA00022989"/>
    </source>
</evidence>
<dbReference type="GO" id="GO:0005886">
    <property type="term" value="C:plasma membrane"/>
    <property type="evidence" value="ECO:0007669"/>
    <property type="project" value="TreeGrafter"/>
</dbReference>
<comment type="subcellular location">
    <subcellularLocation>
        <location evidence="1">Membrane</location>
        <topology evidence="1">Multi-pass membrane protein</topology>
    </subcellularLocation>
</comment>
<feature type="transmembrane region" description="Helical" evidence="8">
    <location>
        <begin position="66"/>
        <end position="83"/>
    </location>
</feature>
<gene>
    <name evidence="10" type="ORF">SAMN02982996_01330</name>
</gene>
<evidence type="ECO:0000259" key="9">
    <source>
        <dbReference type="Pfam" id="PF04138"/>
    </source>
</evidence>
<evidence type="ECO:0000313" key="11">
    <source>
        <dbReference type="Proteomes" id="UP000187280"/>
    </source>
</evidence>
<feature type="transmembrane region" description="Helical" evidence="8">
    <location>
        <begin position="34"/>
        <end position="54"/>
    </location>
</feature>
<keyword evidence="2 7" id="KW-0813">Transport</keyword>
<feature type="transmembrane region" description="Helical" evidence="8">
    <location>
        <begin position="89"/>
        <end position="109"/>
    </location>
</feature>
<evidence type="ECO:0000256" key="8">
    <source>
        <dbReference type="SAM" id="Phobius"/>
    </source>
</evidence>
<evidence type="ECO:0000256" key="6">
    <source>
        <dbReference type="ARBA" id="ARBA00025595"/>
    </source>
</evidence>
<dbReference type="PANTHER" id="PTHR38459">
    <property type="entry name" value="PROPHAGE BACTOPRENOL-LINKED GLUCOSE TRANSLOCASE HOMOLOG"/>
    <property type="match status" value="1"/>
</dbReference>
<name>A0A1H3ZWE2_9GAMM</name>
<comment type="similarity">
    <text evidence="7">Belongs to the gtrA family.</text>
</comment>
<dbReference type="GeneID" id="97764227"/>
<keyword evidence="4 8" id="KW-1133">Transmembrane helix</keyword>
<dbReference type="Proteomes" id="UP000187280">
    <property type="component" value="Unassembled WGS sequence"/>
</dbReference>
<feature type="domain" description="GtrA/DPMS transmembrane" evidence="9">
    <location>
        <begin position="7"/>
        <end position="115"/>
    </location>
</feature>
<dbReference type="PANTHER" id="PTHR38459:SF1">
    <property type="entry name" value="PROPHAGE BACTOPRENOL-LINKED GLUCOSE TRANSLOCASE HOMOLOG"/>
    <property type="match status" value="1"/>
</dbReference>
<reference evidence="10 11" key="1">
    <citation type="submission" date="2016-10" db="EMBL/GenBank/DDBJ databases">
        <authorList>
            <person name="de Groot N.N."/>
        </authorList>
    </citation>
    <scope>NUCLEOTIDE SEQUENCE [LARGE SCALE GENOMIC DNA]</scope>
    <source>
        <strain evidence="10 11">ATCC 29281</strain>
    </source>
</reference>
<dbReference type="PIRSF" id="PIRSF006298">
    <property type="entry name" value="GtrA_prd"/>
    <property type="match status" value="1"/>
</dbReference>
<dbReference type="InterPro" id="IPR051401">
    <property type="entry name" value="GtrA_CellWall_Glycosyl"/>
</dbReference>
<evidence type="ECO:0000256" key="5">
    <source>
        <dbReference type="ARBA" id="ARBA00023136"/>
    </source>
</evidence>
<sequence>MLRLIARYMSVGVLNTLLHWAVFSALYMSGQKQFLSNFIAFCVAVTFSFFANARWTFTAEATTARYTMYVVFMGALAALIGGLADVVRLNPICTLIVFSALSLVCGFIYSRYVVFKVRK</sequence>
<dbReference type="Pfam" id="PF04138">
    <property type="entry name" value="GtrA_DPMS_TM"/>
    <property type="match status" value="1"/>
</dbReference>
<dbReference type="InterPro" id="IPR007267">
    <property type="entry name" value="GtrA_DPMS_TM"/>
</dbReference>
<accession>A0A1H3ZWE2</accession>
<dbReference type="RefSeq" id="WP_026743506.1">
    <property type="nucleotide sequence ID" value="NZ_FNQS01000003.1"/>
</dbReference>
<dbReference type="GO" id="GO:0000271">
    <property type="term" value="P:polysaccharide biosynthetic process"/>
    <property type="evidence" value="ECO:0007669"/>
    <property type="project" value="InterPro"/>
</dbReference>
<dbReference type="STRING" id="71657.SAMN02982996_01330"/>
<evidence type="ECO:0000313" key="10">
    <source>
        <dbReference type="EMBL" id="SEA27614.1"/>
    </source>
</evidence>
<evidence type="ECO:0000256" key="3">
    <source>
        <dbReference type="ARBA" id="ARBA00022692"/>
    </source>
</evidence>